<evidence type="ECO:0000256" key="3">
    <source>
        <dbReference type="ARBA" id="ARBA00022777"/>
    </source>
</evidence>
<dbReference type="PANTHER" id="PTHR45339">
    <property type="entry name" value="HYBRID SIGNAL TRANSDUCTION HISTIDINE KINASE J"/>
    <property type="match status" value="1"/>
</dbReference>
<evidence type="ECO:0000313" key="6">
    <source>
        <dbReference type="EMBL" id="KAF0561731.1"/>
    </source>
</evidence>
<accession>A0A8H4B5I4</accession>
<dbReference type="PANTHER" id="PTHR45339:SF5">
    <property type="entry name" value="HISTIDINE KINASE"/>
    <property type="match status" value="1"/>
</dbReference>
<dbReference type="InterPro" id="IPR003018">
    <property type="entry name" value="GAF"/>
</dbReference>
<dbReference type="GO" id="GO:0000155">
    <property type="term" value="F:phosphorelay sensor kinase activity"/>
    <property type="evidence" value="ECO:0007669"/>
    <property type="project" value="InterPro"/>
</dbReference>
<dbReference type="InterPro" id="IPR001789">
    <property type="entry name" value="Sig_transdc_resp-reg_receiver"/>
</dbReference>
<evidence type="ECO:0000259" key="5">
    <source>
        <dbReference type="PROSITE" id="PS50110"/>
    </source>
</evidence>
<dbReference type="PROSITE" id="PS50110">
    <property type="entry name" value="RESPONSE_REGULATORY"/>
    <property type="match status" value="1"/>
</dbReference>
<organism evidence="6 7">
    <name type="scientific">Gigaspora margarita</name>
    <dbReference type="NCBI Taxonomy" id="4874"/>
    <lineage>
        <taxon>Eukaryota</taxon>
        <taxon>Fungi</taxon>
        <taxon>Fungi incertae sedis</taxon>
        <taxon>Mucoromycota</taxon>
        <taxon>Glomeromycotina</taxon>
        <taxon>Glomeromycetes</taxon>
        <taxon>Diversisporales</taxon>
        <taxon>Gigasporaceae</taxon>
        <taxon>Gigaspora</taxon>
    </lineage>
</organism>
<proteinExistence type="predicted"/>
<dbReference type="Gene3D" id="3.30.450.40">
    <property type="match status" value="1"/>
</dbReference>
<gene>
    <name evidence="6" type="ORF">F8M41_019354</name>
</gene>
<comment type="caution">
    <text evidence="4">Lacks conserved residue(s) required for the propagation of feature annotation.</text>
</comment>
<dbReference type="AlphaFoldDB" id="A0A8H4B5I4"/>
<keyword evidence="2" id="KW-0808">Transferase</keyword>
<dbReference type="Pfam" id="PF00072">
    <property type="entry name" value="Response_reg"/>
    <property type="match status" value="1"/>
</dbReference>
<protein>
    <submittedName>
        <fullName evidence="6">Protein-histidine kinase</fullName>
    </submittedName>
</protein>
<dbReference type="Gene3D" id="1.10.287.130">
    <property type="match status" value="1"/>
</dbReference>
<feature type="domain" description="Response regulatory" evidence="5">
    <location>
        <begin position="1"/>
        <end position="66"/>
    </location>
</feature>
<dbReference type="Gene3D" id="3.40.50.2300">
    <property type="match status" value="1"/>
</dbReference>
<dbReference type="SUPFAM" id="SSF52172">
    <property type="entry name" value="CheY-like"/>
    <property type="match status" value="1"/>
</dbReference>
<reference evidence="6 7" key="1">
    <citation type="journal article" date="2019" name="Environ. Microbiol.">
        <title>At the nexus of three kingdoms: the genome of the mycorrhizal fungus Gigaspora margarita provides insights into plant, endobacterial and fungal interactions.</title>
        <authorList>
            <person name="Venice F."/>
            <person name="Ghignone S."/>
            <person name="Salvioli di Fossalunga A."/>
            <person name="Amselem J."/>
            <person name="Novero M."/>
            <person name="Xianan X."/>
            <person name="Sedzielewska Toro K."/>
            <person name="Morin E."/>
            <person name="Lipzen A."/>
            <person name="Grigoriev I.V."/>
            <person name="Henrissat B."/>
            <person name="Martin F.M."/>
            <person name="Bonfante P."/>
        </authorList>
    </citation>
    <scope>NUCLEOTIDE SEQUENCE [LARGE SCALE GENOMIC DNA]</scope>
    <source>
        <strain evidence="6 7">BEG34</strain>
    </source>
</reference>
<dbReference type="SUPFAM" id="SSF55874">
    <property type="entry name" value="ATPase domain of HSP90 chaperone/DNA topoisomerase II/histidine kinase"/>
    <property type="match status" value="1"/>
</dbReference>
<evidence type="ECO:0000313" key="7">
    <source>
        <dbReference type="Proteomes" id="UP000439903"/>
    </source>
</evidence>
<keyword evidence="1" id="KW-0597">Phosphoprotein</keyword>
<evidence type="ECO:0000256" key="4">
    <source>
        <dbReference type="PROSITE-ProRule" id="PRU00169"/>
    </source>
</evidence>
<dbReference type="Proteomes" id="UP000439903">
    <property type="component" value="Unassembled WGS sequence"/>
</dbReference>
<dbReference type="SMART" id="SM00388">
    <property type="entry name" value="HisKA"/>
    <property type="match status" value="1"/>
</dbReference>
<keyword evidence="7" id="KW-1185">Reference proteome</keyword>
<dbReference type="InterPro" id="IPR029016">
    <property type="entry name" value="GAF-like_dom_sf"/>
</dbReference>
<dbReference type="Pfam" id="PF01590">
    <property type="entry name" value="GAF"/>
    <property type="match status" value="1"/>
</dbReference>
<dbReference type="Pfam" id="PF00512">
    <property type="entry name" value="HisKA"/>
    <property type="match status" value="1"/>
</dbReference>
<evidence type="ECO:0000256" key="2">
    <source>
        <dbReference type="ARBA" id="ARBA00022679"/>
    </source>
</evidence>
<dbReference type="InterPro" id="IPR011006">
    <property type="entry name" value="CheY-like_superfamily"/>
</dbReference>
<comment type="caution">
    <text evidence="6">The sequence shown here is derived from an EMBL/GenBank/DDBJ whole genome shotgun (WGS) entry which is preliminary data.</text>
</comment>
<dbReference type="CDD" id="cd00082">
    <property type="entry name" value="HisKA"/>
    <property type="match status" value="1"/>
</dbReference>
<sequence length="477" mass="54742">MMPNMNGYELLDIIRSNIKTQLIPIILLTAKAGEESRIKGFEKGANNYLKKPFSSQELISHIQNNIKLSKIYNKLLYQQHRQEKIKQLLLTISEMISSEHNLIETFSNIIKVICNILTCDRIFITSCGQSTLNTLNSTLVALYENLENITPIDKLFQDEEINNLHSQSNFSQTLLNNSSGIEISLNTYCTDTCKNVSMLSVGIRINDGYWGWIKLHRPSNSIWLNSEIELLQQISNQISLAIFNKTLIEENLEKEIQIKAEAIANKTKTQILANTSHELRTPLGAIIGLIPYFNYSTLTNDQKDMINIIQYTSDFVLSIINKIPNATKLELHQFTSINTIFNLLDLFENVIKQFIIDAENKQIELILHYDIKNLPRYIKSNPERIKFTETGKIIVHVSIKSQKVIDNKESITYSQIINKDCNCLLIEVNNTGNVHKDSLELNLLICKNLVTINGGEFIVENQLEKESKFWFTWNINL</sequence>
<dbReference type="EMBL" id="WTPW01000006">
    <property type="protein sequence ID" value="KAF0561731.1"/>
    <property type="molecule type" value="Genomic_DNA"/>
</dbReference>
<dbReference type="InterPro" id="IPR036890">
    <property type="entry name" value="HATPase_C_sf"/>
</dbReference>
<dbReference type="InterPro" id="IPR003661">
    <property type="entry name" value="HisK_dim/P_dom"/>
</dbReference>
<name>A0A8H4B5I4_GIGMA</name>
<dbReference type="OrthoDB" id="204659at2759"/>
<evidence type="ECO:0000256" key="1">
    <source>
        <dbReference type="ARBA" id="ARBA00022553"/>
    </source>
</evidence>
<dbReference type="SUPFAM" id="SSF55781">
    <property type="entry name" value="GAF domain-like"/>
    <property type="match status" value="1"/>
</dbReference>
<dbReference type="InterPro" id="IPR036097">
    <property type="entry name" value="HisK_dim/P_sf"/>
</dbReference>
<dbReference type="SUPFAM" id="SSF47384">
    <property type="entry name" value="Homodimeric domain of signal transducing histidine kinase"/>
    <property type="match status" value="1"/>
</dbReference>
<keyword evidence="3 6" id="KW-0418">Kinase</keyword>